<dbReference type="GO" id="GO:0031411">
    <property type="term" value="C:gas vesicle"/>
    <property type="evidence" value="ECO:0007669"/>
    <property type="project" value="UniProtKB-SubCell"/>
</dbReference>
<dbReference type="PANTHER" id="PTHR36852:SF1">
    <property type="entry name" value="PROTEIN GVPL 2"/>
    <property type="match status" value="1"/>
</dbReference>
<evidence type="ECO:0000256" key="1">
    <source>
        <dbReference type="ARBA" id="ARBA00022987"/>
    </source>
</evidence>
<dbReference type="RefSeq" id="WP_166659859.1">
    <property type="nucleotide sequence ID" value="NZ_BAABHR010000025.1"/>
</dbReference>
<evidence type="ECO:0000256" key="2">
    <source>
        <dbReference type="ARBA" id="ARBA00035108"/>
    </source>
</evidence>
<accession>A0A4V3DA72</accession>
<sequence length="269" mass="29143">MTTSESSAKSSQGSARASYIYGIVPAGVRIPDGLDPIPYGEDGNQLGLVTEGRLAAVVSDVASDRALGTRKDLMAHEAVLNAIAQDTPVLPMRFGAVVTDDDAVAEELLKPHQDYFVRALEQLEGHLEFRLRGDYDQNAVLTRIVEADPRIQTLREKIAGVDEDASYYDRIKLGEAISNAMDQLRADDAQASVDALSKFAVATEVKEAGGENGAVHLAFLIRTDHRSDFERAVDELGDAWSGRIELRLVGPTAAFDFLPEFDAPEEAQA</sequence>
<dbReference type="EMBL" id="SNYO01000003">
    <property type="protein sequence ID" value="TDQ60768.1"/>
    <property type="molecule type" value="Genomic_DNA"/>
</dbReference>
<evidence type="ECO:0000313" key="4">
    <source>
        <dbReference type="EMBL" id="TDQ60768.1"/>
    </source>
</evidence>
<dbReference type="Proteomes" id="UP000295705">
    <property type="component" value="Unassembled WGS sequence"/>
</dbReference>
<name>A0A4V3DA72_9PSEU</name>
<evidence type="ECO:0000313" key="5">
    <source>
        <dbReference type="Proteomes" id="UP000295705"/>
    </source>
</evidence>
<gene>
    <name evidence="4" type="ORF">EV188_103270</name>
</gene>
<dbReference type="PANTHER" id="PTHR36852">
    <property type="entry name" value="PROTEIN GVPL 2"/>
    <property type="match status" value="1"/>
</dbReference>
<comment type="caution">
    <text evidence="4">The sequence shown here is derived from an EMBL/GenBank/DDBJ whole genome shotgun (WGS) entry which is preliminary data.</text>
</comment>
<dbReference type="InterPro" id="IPR009430">
    <property type="entry name" value="GvpL/GvpF"/>
</dbReference>
<keyword evidence="5" id="KW-1185">Reference proteome</keyword>
<keyword evidence="1" id="KW-0304">Gas vesicle</keyword>
<comment type="subcellular location">
    <subcellularLocation>
        <location evidence="2">Gas vesicle</location>
    </subcellularLocation>
</comment>
<reference evidence="4 5" key="1">
    <citation type="submission" date="2019-03" db="EMBL/GenBank/DDBJ databases">
        <title>Genomic Encyclopedia of Type Strains, Phase IV (KMG-IV): sequencing the most valuable type-strain genomes for metagenomic binning, comparative biology and taxonomic classification.</title>
        <authorList>
            <person name="Goeker M."/>
        </authorList>
    </citation>
    <scope>NUCLEOTIDE SEQUENCE [LARGE SCALE GENOMIC DNA]</scope>
    <source>
        <strain evidence="4 5">DSM 45775</strain>
    </source>
</reference>
<organism evidence="4 5">
    <name type="scientific">Actinomycetospora succinea</name>
    <dbReference type="NCBI Taxonomy" id="663603"/>
    <lineage>
        <taxon>Bacteria</taxon>
        <taxon>Bacillati</taxon>
        <taxon>Actinomycetota</taxon>
        <taxon>Actinomycetes</taxon>
        <taxon>Pseudonocardiales</taxon>
        <taxon>Pseudonocardiaceae</taxon>
        <taxon>Actinomycetospora</taxon>
    </lineage>
</organism>
<dbReference type="AlphaFoldDB" id="A0A4V3DA72"/>
<proteinExistence type="inferred from homology"/>
<dbReference type="GO" id="GO:0031412">
    <property type="term" value="P:gas vesicle organization"/>
    <property type="evidence" value="ECO:0007669"/>
    <property type="project" value="InterPro"/>
</dbReference>
<dbReference type="Pfam" id="PF06386">
    <property type="entry name" value="GvpL_GvpF"/>
    <property type="match status" value="1"/>
</dbReference>
<evidence type="ECO:0000256" key="3">
    <source>
        <dbReference type="ARBA" id="ARBA00035643"/>
    </source>
</evidence>
<comment type="similarity">
    <text evidence="3">Belongs to the gas vesicle GvpF/GvpL family.</text>
</comment>
<protein>
    <submittedName>
        <fullName evidence="4">Gas vesicle protein GvpL/GvpF</fullName>
    </submittedName>
</protein>